<dbReference type="Proteomes" id="UP000436027">
    <property type="component" value="Unassembled WGS sequence"/>
</dbReference>
<feature type="domain" description="DUF7507" evidence="2">
    <location>
        <begin position="337"/>
        <end position="440"/>
    </location>
</feature>
<evidence type="ECO:0000256" key="1">
    <source>
        <dbReference type="SAM" id="SignalP"/>
    </source>
</evidence>
<evidence type="ECO:0000313" key="4">
    <source>
        <dbReference type="Proteomes" id="UP000436027"/>
    </source>
</evidence>
<dbReference type="InterPro" id="IPR055354">
    <property type="entry name" value="DUF7507"/>
</dbReference>
<protein>
    <submittedName>
        <fullName evidence="3">Cell wall anchor protein</fullName>
    </submittedName>
</protein>
<dbReference type="AlphaFoldDB" id="A0AAD3ZXH0"/>
<dbReference type="EMBL" id="WAAQ01000003">
    <property type="protein sequence ID" value="KAB1881689.1"/>
    <property type="molecule type" value="Genomic_DNA"/>
</dbReference>
<dbReference type="InterPro" id="IPR013320">
    <property type="entry name" value="ConA-like_dom_sf"/>
</dbReference>
<dbReference type="NCBIfam" id="TIGR01451">
    <property type="entry name" value="B_ant_repeat"/>
    <property type="match status" value="2"/>
</dbReference>
<organism evidence="3 4">
    <name type="scientific">Microbacterium maritypicum</name>
    <name type="common">Microbacterium liquefaciens</name>
    <dbReference type="NCBI Taxonomy" id="33918"/>
    <lineage>
        <taxon>Bacteria</taxon>
        <taxon>Bacillati</taxon>
        <taxon>Actinomycetota</taxon>
        <taxon>Actinomycetes</taxon>
        <taxon>Micrococcales</taxon>
        <taxon>Microbacteriaceae</taxon>
        <taxon>Microbacterium</taxon>
    </lineage>
</organism>
<name>A0AAD3ZXH0_MICMQ</name>
<evidence type="ECO:0000259" key="2">
    <source>
        <dbReference type="Pfam" id="PF24346"/>
    </source>
</evidence>
<feature type="chain" id="PRO_5041960787" evidence="1">
    <location>
        <begin position="39"/>
        <end position="503"/>
    </location>
</feature>
<proteinExistence type="predicted"/>
<feature type="non-terminal residue" evidence="3">
    <location>
        <position position="503"/>
    </location>
</feature>
<sequence>MTRHTSRQRARRFGAALVVSSLALFGLSAALVPSAANAAGGTLLLNETFTGADVPDSRAIGLNDACLTGAALGSTPPAGASNLSDCEGHTDGGPPPGVVPGWLQLTDSAFNRTGGMVFNRALPSSAGLQVEFDQAQYGGSSADGIGFFLTDGSRELTQTGAIGGSLGYGQGENGTIPGVSGGYIGVGLDSFGNFIGDFGGLGNGCAVPSPFTTRVPNTVTLRGPGDGAEGYCFLTTTATAPTGPSTLPGSLRVGSPVNADAAVRNVRVTVSPGDFPLVTVEIDFTGTKANYQTVLSYVMTDQAPATYKFGFSGSTGQLRDVHVVRNVVVYSVDSLGEISLIKQVDNTTPQPEAYGVGDTVPYQFVVTNTGDEAITDVEVTDPLISDIICPETTLGAAGGPDASMVCSGSLVVTGLQAQNDTLLNTATVTALDSTGSALTDSSEVTVPLVAPAPGLSIDKVASLNDTNSNGLADAGETIDYSFVVLNTGNVTLTGVSVDDPKAG</sequence>
<reference evidence="3 4" key="1">
    <citation type="submission" date="2019-09" db="EMBL/GenBank/DDBJ databases">
        <title>Whole genome sequencing of Microbacterium maritypicum.</title>
        <authorList>
            <person name="Lenchi N."/>
        </authorList>
    </citation>
    <scope>NUCLEOTIDE SEQUENCE [LARGE SCALE GENOMIC DNA]</scope>
    <source>
        <strain evidence="3 4">DSM 12512</strain>
    </source>
</reference>
<keyword evidence="1" id="KW-0732">Signal</keyword>
<feature type="domain" description="DUF7507" evidence="2">
    <location>
        <begin position="452"/>
        <end position="503"/>
    </location>
</feature>
<accession>A0AAD3ZXH0</accession>
<dbReference type="Gene3D" id="2.60.120.200">
    <property type="match status" value="1"/>
</dbReference>
<evidence type="ECO:0000313" key="3">
    <source>
        <dbReference type="EMBL" id="KAB1881689.1"/>
    </source>
</evidence>
<dbReference type="InterPro" id="IPR047589">
    <property type="entry name" value="DUF11_rpt"/>
</dbReference>
<dbReference type="Pfam" id="PF24346">
    <property type="entry name" value="DUF7507"/>
    <property type="match status" value="2"/>
</dbReference>
<comment type="caution">
    <text evidence="3">The sequence shown here is derived from an EMBL/GenBank/DDBJ whole genome shotgun (WGS) entry which is preliminary data.</text>
</comment>
<gene>
    <name evidence="3" type="ORF">F6W70_17685</name>
</gene>
<feature type="signal peptide" evidence="1">
    <location>
        <begin position="1"/>
        <end position="38"/>
    </location>
</feature>
<dbReference type="SUPFAM" id="SSF49899">
    <property type="entry name" value="Concanavalin A-like lectins/glucanases"/>
    <property type="match status" value="1"/>
</dbReference>